<keyword evidence="7" id="KW-1185">Reference proteome</keyword>
<dbReference type="Proteomes" id="UP000641025">
    <property type="component" value="Unassembled WGS sequence"/>
</dbReference>
<evidence type="ECO:0000259" key="5">
    <source>
        <dbReference type="SMART" id="SM00704"/>
    </source>
</evidence>
<organism evidence="6 7">
    <name type="scientific">Geomonas propionica</name>
    <dbReference type="NCBI Taxonomy" id="2798582"/>
    <lineage>
        <taxon>Bacteria</taxon>
        <taxon>Pseudomonadati</taxon>
        <taxon>Thermodesulfobacteriota</taxon>
        <taxon>Desulfuromonadia</taxon>
        <taxon>Geobacterales</taxon>
        <taxon>Geobacteraceae</taxon>
        <taxon>Geomonas</taxon>
    </lineage>
</organism>
<evidence type="ECO:0000256" key="4">
    <source>
        <dbReference type="ARBA" id="ARBA00023014"/>
    </source>
</evidence>
<reference evidence="6 7" key="1">
    <citation type="submission" date="2020-12" db="EMBL/GenBank/DDBJ databases">
        <title>Geomonas sp. Red259, isolated from paddy soil.</title>
        <authorList>
            <person name="Xu Z."/>
            <person name="Zhang Z."/>
            <person name="Masuda Y."/>
            <person name="Itoh H."/>
            <person name="Senoo K."/>
        </authorList>
    </citation>
    <scope>NUCLEOTIDE SEQUENCE [LARGE SCALE GENOMIC DNA]</scope>
    <source>
        <strain evidence="6 7">Red259</strain>
    </source>
</reference>
<comment type="caution">
    <text evidence="6">The sequence shown here is derived from an EMBL/GenBank/DDBJ whole genome shotgun (WGS) entry which is preliminary data.</text>
</comment>
<dbReference type="PANTHER" id="PTHR46491:SF3">
    <property type="entry name" value="CDGSH IRON-SULFUR DOMAIN-CONTAINING PROTEIN 3, MITOCHONDRIAL"/>
    <property type="match status" value="1"/>
</dbReference>
<dbReference type="RefSeq" id="WP_199394504.1">
    <property type="nucleotide sequence ID" value="NZ_JAEMHK010000004.1"/>
</dbReference>
<dbReference type="PANTHER" id="PTHR46491">
    <property type="entry name" value="CDGSH IRON SULFUR DOMAIN PROTEIN HOMOLOG"/>
    <property type="match status" value="1"/>
</dbReference>
<evidence type="ECO:0000313" key="6">
    <source>
        <dbReference type="EMBL" id="MBJ6799992.1"/>
    </source>
</evidence>
<protein>
    <submittedName>
        <fullName evidence="6">CDGSH iron-sulfur domain-containing protein</fullName>
    </submittedName>
</protein>
<evidence type="ECO:0000256" key="1">
    <source>
        <dbReference type="ARBA" id="ARBA00022714"/>
    </source>
</evidence>
<keyword evidence="2" id="KW-0479">Metal-binding</keyword>
<dbReference type="InterPro" id="IPR052950">
    <property type="entry name" value="CISD"/>
</dbReference>
<sequence>MSDVTITPNQPIVMELEAGTYYRCTCGKSAGMPFCDGAHAGTEHAPIAFEVKEKQQVYLCNCGKTANAPYCDGSCQKP</sequence>
<feature type="domain" description="Iron-binding zinc finger CDGSH type" evidence="5">
    <location>
        <begin position="9"/>
        <end position="45"/>
    </location>
</feature>
<dbReference type="InterPro" id="IPR018967">
    <property type="entry name" value="FeS-contain_CDGSH-typ"/>
</dbReference>
<evidence type="ECO:0000313" key="7">
    <source>
        <dbReference type="Proteomes" id="UP000641025"/>
    </source>
</evidence>
<evidence type="ECO:0000256" key="2">
    <source>
        <dbReference type="ARBA" id="ARBA00022723"/>
    </source>
</evidence>
<accession>A0ABS0YPV3</accession>
<dbReference type="InterPro" id="IPR042216">
    <property type="entry name" value="MitoNEET_CISD"/>
</dbReference>
<keyword evidence="1" id="KW-0001">2Fe-2S</keyword>
<dbReference type="Gene3D" id="3.40.5.90">
    <property type="entry name" value="CDGSH iron-sulfur domain, mitoNEET-type"/>
    <property type="match status" value="2"/>
</dbReference>
<keyword evidence="4" id="KW-0411">Iron-sulfur</keyword>
<name>A0ABS0YPV3_9BACT</name>
<feature type="domain" description="Iron-binding zinc finger CDGSH type" evidence="5">
    <location>
        <begin position="46"/>
        <end position="78"/>
    </location>
</feature>
<dbReference type="SMART" id="SM00704">
    <property type="entry name" value="ZnF_CDGSH"/>
    <property type="match status" value="2"/>
</dbReference>
<dbReference type="Pfam" id="PF09360">
    <property type="entry name" value="zf-CDGSH"/>
    <property type="match status" value="2"/>
</dbReference>
<gene>
    <name evidence="6" type="ORF">JFN90_07565</name>
</gene>
<keyword evidence="3" id="KW-0408">Iron</keyword>
<dbReference type="EMBL" id="JAEMHK010000004">
    <property type="protein sequence ID" value="MBJ6799992.1"/>
    <property type="molecule type" value="Genomic_DNA"/>
</dbReference>
<evidence type="ECO:0000256" key="3">
    <source>
        <dbReference type="ARBA" id="ARBA00023004"/>
    </source>
</evidence>
<proteinExistence type="predicted"/>